<proteinExistence type="predicted"/>
<accession>A0A3B3BKY0</accession>
<dbReference type="PANTHER" id="PTHR46888">
    <property type="entry name" value="ZINC KNUCKLE DOMAINCONTAINING PROTEIN-RELATED"/>
    <property type="match status" value="1"/>
</dbReference>
<dbReference type="GO" id="GO:0008270">
    <property type="term" value="F:zinc ion binding"/>
    <property type="evidence" value="ECO:0007669"/>
    <property type="project" value="InterPro"/>
</dbReference>
<dbReference type="SUPFAM" id="SSF57756">
    <property type="entry name" value="Retrovirus zinc finger-like domains"/>
    <property type="match status" value="1"/>
</dbReference>
<protein>
    <recommendedName>
        <fullName evidence="1">SCAN box domain-containing protein</fullName>
    </recommendedName>
</protein>
<dbReference type="InterPro" id="IPR036875">
    <property type="entry name" value="Znf_CCHC_sf"/>
</dbReference>
<name>A0A3B3BKY0_ORYME</name>
<reference evidence="2" key="1">
    <citation type="submission" date="2025-08" db="UniProtKB">
        <authorList>
            <consortium name="Ensembl"/>
        </authorList>
    </citation>
    <scope>IDENTIFICATION</scope>
</reference>
<dbReference type="GeneTree" id="ENSGT00940000180332"/>
<evidence type="ECO:0000313" key="3">
    <source>
        <dbReference type="Proteomes" id="UP000261560"/>
    </source>
</evidence>
<dbReference type="Gene3D" id="4.10.60.10">
    <property type="entry name" value="Zinc finger, CCHC-type"/>
    <property type="match status" value="1"/>
</dbReference>
<dbReference type="Pfam" id="PF02023">
    <property type="entry name" value="SCAN"/>
    <property type="match status" value="1"/>
</dbReference>
<dbReference type="PANTHER" id="PTHR46888:SF13">
    <property type="entry name" value="RIBONUCLEASE H"/>
    <property type="match status" value="1"/>
</dbReference>
<keyword evidence="3" id="KW-1185">Reference proteome</keyword>
<dbReference type="InterPro" id="IPR038269">
    <property type="entry name" value="SCAN_sf"/>
</dbReference>
<reference evidence="2" key="2">
    <citation type="submission" date="2025-09" db="UniProtKB">
        <authorList>
            <consortium name="Ensembl"/>
        </authorList>
    </citation>
    <scope>IDENTIFICATION</scope>
</reference>
<dbReference type="SUPFAM" id="SSF47353">
    <property type="entry name" value="Retrovirus capsid dimerization domain-like"/>
    <property type="match status" value="1"/>
</dbReference>
<dbReference type="AlphaFoldDB" id="A0A3B3BKY0"/>
<evidence type="ECO:0000313" key="2">
    <source>
        <dbReference type="Ensembl" id="ENSOMEP00000005703.1"/>
    </source>
</evidence>
<dbReference type="PaxDb" id="30732-ENSOMEP00000005703"/>
<feature type="domain" description="SCAN box" evidence="1">
    <location>
        <begin position="9"/>
        <end position="72"/>
    </location>
</feature>
<dbReference type="Ensembl" id="ENSOMET00000007048.1">
    <property type="protein sequence ID" value="ENSOMEP00000005703.1"/>
    <property type="gene ID" value="ENSOMEG00000006699.1"/>
</dbReference>
<dbReference type="Proteomes" id="UP000261560">
    <property type="component" value="Unplaced"/>
</dbReference>
<dbReference type="STRING" id="30732.ENSOMEP00000005703"/>
<dbReference type="Gene3D" id="1.10.4020.10">
    <property type="entry name" value="DNA breaking-rejoining enzymes"/>
    <property type="match status" value="1"/>
</dbReference>
<dbReference type="InterPro" id="IPR003309">
    <property type="entry name" value="SCAN_dom"/>
</dbReference>
<dbReference type="GO" id="GO:0003676">
    <property type="term" value="F:nucleic acid binding"/>
    <property type="evidence" value="ECO:0007669"/>
    <property type="project" value="InterPro"/>
</dbReference>
<organism evidence="2 3">
    <name type="scientific">Oryzias melastigma</name>
    <name type="common">Marine medaka</name>
    <dbReference type="NCBI Taxonomy" id="30732"/>
    <lineage>
        <taxon>Eukaryota</taxon>
        <taxon>Metazoa</taxon>
        <taxon>Chordata</taxon>
        <taxon>Craniata</taxon>
        <taxon>Vertebrata</taxon>
        <taxon>Euteleostomi</taxon>
        <taxon>Actinopterygii</taxon>
        <taxon>Neopterygii</taxon>
        <taxon>Teleostei</taxon>
        <taxon>Neoteleostei</taxon>
        <taxon>Acanthomorphata</taxon>
        <taxon>Ovalentaria</taxon>
        <taxon>Atherinomorphae</taxon>
        <taxon>Beloniformes</taxon>
        <taxon>Adrianichthyidae</taxon>
        <taxon>Oryziinae</taxon>
        <taxon>Oryzias</taxon>
    </lineage>
</organism>
<sequence>MSGSHLDYMRELVRHFDSWCLSARVTTFEGLRELILLEQFKSSISSCVSTFVGDRGVKTVAEAAALADDYFLTHSLTGRDDSTPAGVFSDGPSSRGRRVTGASRVNDVCNYCRQYGHWKNECQLLRSRRGNLPGPPQSSMCASSAPQVLSERAAGILPELQTYLPFITEGSVSLVGGGDPVRVRILHDTGASNSFIVSSVLPFSDESFVGSEVPVMG</sequence>
<evidence type="ECO:0000259" key="1">
    <source>
        <dbReference type="Pfam" id="PF02023"/>
    </source>
</evidence>